<dbReference type="AlphaFoldDB" id="A0AA38H8T8"/>
<keyword evidence="2" id="KW-0732">Signal</keyword>
<dbReference type="EMBL" id="JAKWFO010000005">
    <property type="protein sequence ID" value="KAI9635930.1"/>
    <property type="molecule type" value="Genomic_DNA"/>
</dbReference>
<feature type="compositionally biased region" description="Low complexity" evidence="1">
    <location>
        <begin position="377"/>
        <end position="397"/>
    </location>
</feature>
<feature type="signal peptide" evidence="2">
    <location>
        <begin position="1"/>
        <end position="21"/>
    </location>
</feature>
<evidence type="ECO:0000256" key="1">
    <source>
        <dbReference type="SAM" id="MobiDB-lite"/>
    </source>
</evidence>
<evidence type="ECO:0000256" key="2">
    <source>
        <dbReference type="SAM" id="SignalP"/>
    </source>
</evidence>
<feature type="region of interest" description="Disordered" evidence="1">
    <location>
        <begin position="740"/>
        <end position="850"/>
    </location>
</feature>
<feature type="compositionally biased region" description="Polar residues" evidence="1">
    <location>
        <begin position="311"/>
        <end position="323"/>
    </location>
</feature>
<proteinExistence type="predicted"/>
<feature type="region of interest" description="Disordered" evidence="1">
    <location>
        <begin position="866"/>
        <end position="991"/>
    </location>
</feature>
<sequence>MWWELAFGLLAFVSLWRYSKVELEKDAFFEAPPAIKLRERPRRQRRSSASSDSRTERVVFKAAAPPRPAPVINVRPAVSSAPAVPAQPAVSAVPALPSVPEVSHVPDVPTATVAPAAAPVTQADIVAVQAVQAGLEHEIDRVRREMGFARPPPPHFDRARAKPVPRRSNETPAPLVCIPCMKTFKDHYDLDQASCIFTRSRSTKTRALLLERPTGHPLSTLLMFLWTRIARCAYTPSTATCRFFSRRLTEIQHNAACHPPLWAAGCFKCGIPRFKTPDDQKIHYRRVHPARNGFEAGSTPSNPNLAVPRSGSGTNRSSNPTLQDTILTPEPDPTLPDLQRTYGCELCLERFFNVEDREAHRVSLFAHGGQSALAAAFPPLSASPSSNSSDSLHTSPPREIPRESPANIAPVQVADDSGADDAEKPFSSLEWALKPMQPVQPMVASPSRAEPIIIEDEGYTPEEEFEPNPDYFDPPEPEPAPPVHHEWVDMDHSDIPLPDSPEFNPDPAVALDQPLPVFSISDAEEEDPSAFQHPKTEPVSHMGLILGDQDRIEHVEVPSPFSFGEIIPDPVPPGMEAFPELPSRSGVVSPGPNTSESRWHTNDLPNFSLPDFTPKAESKLRLSDEIRGGDAGWSEEREDTGMIIDEDHVGEVRGVHDGEELSHERQQEPREEVREAVREEPREEIREEPKVQPRVIPMNQARAALLAQSAASAPSKDIWAASSDNRPWSEQVDDEYADELPSQPMGMRAPVSGMNNVPLGARRGGPPAPTGAPVSGYDRYPQPSPVPSFQAPAPPVQNGYGIAAQGINGYGRPYPAAESRYPQSGYQPAPARQAPQPYSPPADHSMLAHQQIPNFNYNAFDSSFNAFAPDSPLGPKPAPVRAQPSMWAEPAKPLSPITSPSPSPAPSIHSSFASPSTHSQSFQPASPVNHRSAASDISETPSSAGSSARFGSHFGGVGPGVTAPGGPRRGWADRASIGGQPAHMMPPTNYQHPAVAPAQLVIPPQIEEQGWATAILAAAPKRRGGKPINETYAEKEARKRQEQQERLNEIVASEQEGFGGW</sequence>
<feature type="compositionally biased region" description="Basic and acidic residues" evidence="1">
    <location>
        <begin position="483"/>
        <end position="494"/>
    </location>
</feature>
<feature type="region of interest" description="Disordered" evidence="1">
    <location>
        <begin position="566"/>
        <end position="696"/>
    </location>
</feature>
<dbReference type="GeneID" id="77727887"/>
<keyword evidence="4" id="KW-1185">Reference proteome</keyword>
<name>A0AA38H8T8_9TREE</name>
<evidence type="ECO:0000313" key="3">
    <source>
        <dbReference type="EMBL" id="KAI9635930.1"/>
    </source>
</evidence>
<feature type="region of interest" description="Disordered" evidence="1">
    <location>
        <begin position="39"/>
        <end position="60"/>
    </location>
</feature>
<feature type="compositionally biased region" description="Polar residues" evidence="1">
    <location>
        <begin position="935"/>
        <end position="946"/>
    </location>
</feature>
<feature type="compositionally biased region" description="Basic and acidic residues" evidence="1">
    <location>
        <begin position="645"/>
        <end position="691"/>
    </location>
</feature>
<evidence type="ECO:0008006" key="5">
    <source>
        <dbReference type="Google" id="ProtNLM"/>
    </source>
</evidence>
<dbReference type="RefSeq" id="XP_052945707.1">
    <property type="nucleotide sequence ID" value="XM_053088682.1"/>
</dbReference>
<feature type="region of interest" description="Disordered" evidence="1">
    <location>
        <begin position="478"/>
        <end position="511"/>
    </location>
</feature>
<comment type="caution">
    <text evidence="3">The sequence shown here is derived from an EMBL/GenBank/DDBJ whole genome shotgun (WGS) entry which is preliminary data.</text>
</comment>
<feature type="region of interest" description="Disordered" evidence="1">
    <location>
        <begin position="377"/>
        <end position="406"/>
    </location>
</feature>
<feature type="region of interest" description="Disordered" evidence="1">
    <location>
        <begin position="147"/>
        <end position="168"/>
    </location>
</feature>
<reference evidence="3" key="1">
    <citation type="journal article" date="2022" name="G3 (Bethesda)">
        <title>High quality genome of the basidiomycete yeast Dioszegia hungarica PDD-24b-2 isolated from cloud water.</title>
        <authorList>
            <person name="Jarrige D."/>
            <person name="Haridas S."/>
            <person name="Bleykasten-Grosshans C."/>
            <person name="Joly M."/>
            <person name="Nadalig T."/>
            <person name="Sancelme M."/>
            <person name="Vuilleumier S."/>
            <person name="Grigoriev I.V."/>
            <person name="Amato P."/>
            <person name="Bringel F."/>
        </authorList>
    </citation>
    <scope>NUCLEOTIDE SEQUENCE</scope>
    <source>
        <strain evidence="3">PDD-24b-2</strain>
    </source>
</reference>
<feature type="compositionally biased region" description="Low complexity" evidence="1">
    <location>
        <begin position="827"/>
        <end position="836"/>
    </location>
</feature>
<feature type="compositionally biased region" description="Low complexity" evidence="1">
    <location>
        <begin position="906"/>
        <end position="922"/>
    </location>
</feature>
<organism evidence="3 4">
    <name type="scientific">Dioszegia hungarica</name>
    <dbReference type="NCBI Taxonomy" id="4972"/>
    <lineage>
        <taxon>Eukaryota</taxon>
        <taxon>Fungi</taxon>
        <taxon>Dikarya</taxon>
        <taxon>Basidiomycota</taxon>
        <taxon>Agaricomycotina</taxon>
        <taxon>Tremellomycetes</taxon>
        <taxon>Tremellales</taxon>
        <taxon>Bulleribasidiaceae</taxon>
        <taxon>Dioszegia</taxon>
    </lineage>
</organism>
<feature type="compositionally biased region" description="Basic and acidic residues" evidence="1">
    <location>
        <begin position="614"/>
        <end position="628"/>
    </location>
</feature>
<feature type="chain" id="PRO_5041310784" description="C2H2-type domain-containing protein" evidence="2">
    <location>
        <begin position="22"/>
        <end position="1061"/>
    </location>
</feature>
<evidence type="ECO:0000313" key="4">
    <source>
        <dbReference type="Proteomes" id="UP001164286"/>
    </source>
</evidence>
<dbReference type="Proteomes" id="UP001164286">
    <property type="component" value="Unassembled WGS sequence"/>
</dbReference>
<feature type="region of interest" description="Disordered" evidence="1">
    <location>
        <begin position="291"/>
        <end position="335"/>
    </location>
</feature>
<gene>
    <name evidence="3" type="ORF">MKK02DRAFT_33239</name>
</gene>
<protein>
    <recommendedName>
        <fullName evidence="5">C2H2-type domain-containing protein</fullName>
    </recommendedName>
</protein>
<accession>A0AA38H8T8</accession>